<evidence type="ECO:0000313" key="4">
    <source>
        <dbReference type="EMBL" id="GAA2022648.1"/>
    </source>
</evidence>
<evidence type="ECO:0000313" key="5">
    <source>
        <dbReference type="Proteomes" id="UP001500751"/>
    </source>
</evidence>
<feature type="transmembrane region" description="Helical" evidence="2">
    <location>
        <begin position="333"/>
        <end position="354"/>
    </location>
</feature>
<accession>A0ABP5FEK4</accession>
<evidence type="ECO:0000256" key="2">
    <source>
        <dbReference type="SAM" id="Phobius"/>
    </source>
</evidence>
<dbReference type="Proteomes" id="UP001500751">
    <property type="component" value="Unassembled WGS sequence"/>
</dbReference>
<dbReference type="InterPro" id="IPR050721">
    <property type="entry name" value="Trk_Ktr_HKT_K-transport"/>
</dbReference>
<organism evidence="4 5">
    <name type="scientific">Catenulispora yoronensis</name>
    <dbReference type="NCBI Taxonomy" id="450799"/>
    <lineage>
        <taxon>Bacteria</taxon>
        <taxon>Bacillati</taxon>
        <taxon>Actinomycetota</taxon>
        <taxon>Actinomycetes</taxon>
        <taxon>Catenulisporales</taxon>
        <taxon>Catenulisporaceae</taxon>
        <taxon>Catenulispora</taxon>
    </lineage>
</organism>
<sequence length="596" mass="63349">MSRDTRKSPPGSPSAPSLRPFTQARYYSGMSDHFIVVGGNALAHRLAIELTEQYDAQAAAIVPAEETPHVVQLGKVLGADGVIVDGAVTEESLRRAGIDRARAIAFVDGDDRANIHAAMRAAALRPGISIVIRMFNQRLGRHIAQLVANCTVLSASATAAPAFVNAALQRPHSVTAGGRTLWIARGTQIDMRQTPFLIAADVDRDRPADIDMLPEVAARSRTQEWMLLQERSTEHAALQFLDVSHTDLVGNQASTTTRMWWRAVDALRFFTSAKLRTVLIAAVVTLLVAFSGIWLLARPFGWALYESLLDVAGSAVPDVYGQPSAVGGDWQRIFQVAITLSGVVLMPVVTAVFVEGTAARRGVRTRQPGTGLRGHVVVVGLGNAGTRVTTLFHDLGVPVVGVERDPEARGIAAVHGLDVPVVTGDRPIDDALRRAQIARARAVVAVTGDDVANLEAALESRAINPDVRVVVRLFDDDFASHVYTEFGNTASRSVSYLAAPAFAAAMMGREVLGTLSVLRKVLLIAEVAVEPDSALAGAAQRALDRPGLTRVLAVRRAGSTEFDWSGADRGRALVAGDLLIVAATRAGFGGLPGLVG</sequence>
<keyword evidence="2" id="KW-1133">Transmembrane helix</keyword>
<evidence type="ECO:0000259" key="3">
    <source>
        <dbReference type="PROSITE" id="PS51201"/>
    </source>
</evidence>
<proteinExistence type="predicted"/>
<dbReference type="SUPFAM" id="SSF51735">
    <property type="entry name" value="NAD(P)-binding Rossmann-fold domains"/>
    <property type="match status" value="2"/>
</dbReference>
<keyword evidence="2" id="KW-0472">Membrane</keyword>
<keyword evidence="5" id="KW-1185">Reference proteome</keyword>
<feature type="region of interest" description="Disordered" evidence="1">
    <location>
        <begin position="1"/>
        <end position="20"/>
    </location>
</feature>
<reference evidence="5" key="1">
    <citation type="journal article" date="2019" name="Int. J. Syst. Evol. Microbiol.">
        <title>The Global Catalogue of Microorganisms (GCM) 10K type strain sequencing project: providing services to taxonomists for standard genome sequencing and annotation.</title>
        <authorList>
            <consortium name="The Broad Institute Genomics Platform"/>
            <consortium name="The Broad Institute Genome Sequencing Center for Infectious Disease"/>
            <person name="Wu L."/>
            <person name="Ma J."/>
        </authorList>
    </citation>
    <scope>NUCLEOTIDE SEQUENCE [LARGE SCALE GENOMIC DNA]</scope>
    <source>
        <strain evidence="5">JCM 16014</strain>
    </source>
</reference>
<dbReference type="EMBL" id="BAAAQN010000008">
    <property type="protein sequence ID" value="GAA2022648.1"/>
    <property type="molecule type" value="Genomic_DNA"/>
</dbReference>
<name>A0ABP5FEK4_9ACTN</name>
<dbReference type="InterPro" id="IPR003148">
    <property type="entry name" value="RCK_N"/>
</dbReference>
<keyword evidence="2" id="KW-0812">Transmembrane</keyword>
<feature type="domain" description="RCK N-terminal" evidence="3">
    <location>
        <begin position="373"/>
        <end position="494"/>
    </location>
</feature>
<protein>
    <submittedName>
        <fullName evidence="4">NAD-binding protein</fullName>
    </submittedName>
</protein>
<dbReference type="PANTHER" id="PTHR43833:SF11">
    <property type="entry name" value="VOLTAGE-GATED POTASSIUM CHANNEL KCH"/>
    <property type="match status" value="1"/>
</dbReference>
<dbReference type="Gene3D" id="3.40.50.720">
    <property type="entry name" value="NAD(P)-binding Rossmann-like Domain"/>
    <property type="match status" value="2"/>
</dbReference>
<dbReference type="Pfam" id="PF02254">
    <property type="entry name" value="TrkA_N"/>
    <property type="match status" value="2"/>
</dbReference>
<evidence type="ECO:0000256" key="1">
    <source>
        <dbReference type="SAM" id="MobiDB-lite"/>
    </source>
</evidence>
<gene>
    <name evidence="4" type="ORF">GCM10009839_20140</name>
</gene>
<dbReference type="PANTHER" id="PTHR43833">
    <property type="entry name" value="POTASSIUM CHANNEL PROTEIN 2-RELATED-RELATED"/>
    <property type="match status" value="1"/>
</dbReference>
<dbReference type="PROSITE" id="PS51201">
    <property type="entry name" value="RCK_N"/>
    <property type="match status" value="1"/>
</dbReference>
<comment type="caution">
    <text evidence="4">The sequence shown here is derived from an EMBL/GenBank/DDBJ whole genome shotgun (WGS) entry which is preliminary data.</text>
</comment>
<dbReference type="InterPro" id="IPR036291">
    <property type="entry name" value="NAD(P)-bd_dom_sf"/>
</dbReference>
<feature type="transmembrane region" description="Helical" evidence="2">
    <location>
        <begin position="278"/>
        <end position="297"/>
    </location>
</feature>